<dbReference type="Proteomes" id="UP001174677">
    <property type="component" value="Chromosome 9"/>
</dbReference>
<dbReference type="InterPro" id="IPR033121">
    <property type="entry name" value="PEPTIDASE_A1"/>
</dbReference>
<protein>
    <recommendedName>
        <fullName evidence="2">Peptidase A1 domain-containing protein</fullName>
    </recommendedName>
</protein>
<dbReference type="InterPro" id="IPR001461">
    <property type="entry name" value="Aspartic_peptidase_A1"/>
</dbReference>
<organism evidence="3 4">
    <name type="scientific">Hevea brasiliensis</name>
    <name type="common">Para rubber tree</name>
    <name type="synonym">Siphonia brasiliensis</name>
    <dbReference type="NCBI Taxonomy" id="3981"/>
    <lineage>
        <taxon>Eukaryota</taxon>
        <taxon>Viridiplantae</taxon>
        <taxon>Streptophyta</taxon>
        <taxon>Embryophyta</taxon>
        <taxon>Tracheophyta</taxon>
        <taxon>Spermatophyta</taxon>
        <taxon>Magnoliopsida</taxon>
        <taxon>eudicotyledons</taxon>
        <taxon>Gunneridae</taxon>
        <taxon>Pentapetalae</taxon>
        <taxon>rosids</taxon>
        <taxon>fabids</taxon>
        <taxon>Malpighiales</taxon>
        <taxon>Euphorbiaceae</taxon>
        <taxon>Crotonoideae</taxon>
        <taxon>Micrandreae</taxon>
        <taxon>Hevea</taxon>
    </lineage>
</organism>
<dbReference type="PROSITE" id="PS51767">
    <property type="entry name" value="PEPTIDASE_A1"/>
    <property type="match status" value="1"/>
</dbReference>
<evidence type="ECO:0000313" key="4">
    <source>
        <dbReference type="Proteomes" id="UP001174677"/>
    </source>
</evidence>
<dbReference type="InterPro" id="IPR032861">
    <property type="entry name" value="TAXi_N"/>
</dbReference>
<reference evidence="3" key="1">
    <citation type="journal article" date="2023" name="Plant Biotechnol. J.">
        <title>Chromosome-level wild Hevea brasiliensis genome provides new tools for genomic-assisted breeding and valuable loci to elevate rubber yield.</title>
        <authorList>
            <person name="Cheng H."/>
            <person name="Song X."/>
            <person name="Hu Y."/>
            <person name="Wu T."/>
            <person name="Yang Q."/>
            <person name="An Z."/>
            <person name="Feng S."/>
            <person name="Deng Z."/>
            <person name="Wu W."/>
            <person name="Zeng X."/>
            <person name="Tu M."/>
            <person name="Wang X."/>
            <person name="Huang H."/>
        </authorList>
    </citation>
    <scope>NUCLEOTIDE SEQUENCE</scope>
    <source>
        <strain evidence="3">MT/VB/25A 57/8</strain>
    </source>
</reference>
<feature type="domain" description="Peptidase A1" evidence="2">
    <location>
        <begin position="95"/>
        <end position="438"/>
    </location>
</feature>
<dbReference type="Gene3D" id="2.40.70.10">
    <property type="entry name" value="Acid Proteases"/>
    <property type="match status" value="2"/>
</dbReference>
<dbReference type="InterPro" id="IPR021109">
    <property type="entry name" value="Peptidase_aspartic_dom_sf"/>
</dbReference>
<dbReference type="PANTHER" id="PTHR13683">
    <property type="entry name" value="ASPARTYL PROTEASES"/>
    <property type="match status" value="1"/>
</dbReference>
<evidence type="ECO:0000256" key="1">
    <source>
        <dbReference type="ARBA" id="ARBA00007447"/>
    </source>
</evidence>
<evidence type="ECO:0000259" key="2">
    <source>
        <dbReference type="PROSITE" id="PS51767"/>
    </source>
</evidence>
<keyword evidence="4" id="KW-1185">Reference proteome</keyword>
<accession>A0ABQ9LX39</accession>
<comment type="caution">
    <text evidence="3">The sequence shown here is derived from an EMBL/GenBank/DDBJ whole genome shotgun (WGS) entry which is preliminary data.</text>
</comment>
<name>A0ABQ9LX39_HEVBR</name>
<dbReference type="EMBL" id="JARPOI010000009">
    <property type="protein sequence ID" value="KAJ9172567.1"/>
    <property type="molecule type" value="Genomic_DNA"/>
</dbReference>
<sequence length="454" mass="50332">MVITIKKLNPEKTMQTFQESQRERQMEKGKVGFSVMALLVLLSLILGSSAATSDDRQQRWRKAMLSEEMTSSMMLNGAESIVFPLHGNVYPAGYYNVTLNIGKPSKPYFLDIDTGSDLTWLQCDAPCRQCTEAPHPLYKPSNNLVVCKDPLCASLQPPDGRQCEDPKQCDYEVEYADGGSSLGVLVKDVFPLNFTNGKRLNPLLALGCGYDQLPGRSPHPLDGILGLGRGISSIPSQLSSQGLVQNIVGHCLSGRGGGFLFFGNQDTYDSSRVAWTPMSRDLLKYYSPGLGELIFDEKSTEIRNLLTVLDSGSSFTYMNSQAYQELLFLLKKELSGKPLGETPDDQTLPLCWKGKKPFKSIHDVKKFFKTFALSFTSNGRKFEFPPEAYLIISSEGNACLGILNGTEVGLGDLNVIGDISMQDRMVIYNNEKQVIGWAPANCDRLPKPKRKFIW</sequence>
<proteinExistence type="inferred from homology"/>
<dbReference type="InterPro" id="IPR032799">
    <property type="entry name" value="TAXi_C"/>
</dbReference>
<dbReference type="SUPFAM" id="SSF50630">
    <property type="entry name" value="Acid proteases"/>
    <property type="match status" value="1"/>
</dbReference>
<dbReference type="PANTHER" id="PTHR13683:SF800">
    <property type="entry name" value="EUKARYOTIC ASPARTYL PROTEASE FAMILY PROTEIN"/>
    <property type="match status" value="1"/>
</dbReference>
<dbReference type="Pfam" id="PF14543">
    <property type="entry name" value="TAXi_N"/>
    <property type="match status" value="1"/>
</dbReference>
<dbReference type="Pfam" id="PF14541">
    <property type="entry name" value="TAXi_C"/>
    <property type="match status" value="1"/>
</dbReference>
<comment type="similarity">
    <text evidence="1">Belongs to the peptidase A1 family.</text>
</comment>
<evidence type="ECO:0000313" key="3">
    <source>
        <dbReference type="EMBL" id="KAJ9172567.1"/>
    </source>
</evidence>
<gene>
    <name evidence="3" type="ORF">P3X46_015791</name>
</gene>